<evidence type="ECO:0000256" key="2">
    <source>
        <dbReference type="ARBA" id="ARBA00022737"/>
    </source>
</evidence>
<dbReference type="PANTHER" id="PTHR45942">
    <property type="entry name" value="PROTEIN PHOSPATASE 3 REGULATORY SUBUNIT B ALPHA ISOFORM TYPE 1"/>
    <property type="match status" value="1"/>
</dbReference>
<gene>
    <name evidence="5" type="ORF">CEUR00632_LOCUS7773</name>
</gene>
<dbReference type="EMBL" id="HBEC01016638">
    <property type="protein sequence ID" value="CAD8287734.1"/>
    <property type="molecule type" value="Transcribed_RNA"/>
</dbReference>
<evidence type="ECO:0000313" key="5">
    <source>
        <dbReference type="EMBL" id="CAD8287734.1"/>
    </source>
</evidence>
<dbReference type="AlphaFoldDB" id="A0A7R9V8B7"/>
<dbReference type="Gene3D" id="1.10.238.10">
    <property type="entry name" value="EF-hand"/>
    <property type="match status" value="1"/>
</dbReference>
<accession>A0A7R9V8B7</accession>
<feature type="domain" description="EF-hand" evidence="4">
    <location>
        <begin position="125"/>
        <end position="160"/>
    </location>
</feature>
<dbReference type="InterPro" id="IPR002048">
    <property type="entry name" value="EF_hand_dom"/>
</dbReference>
<sequence>MGAKQSSSVGGKLSASDLDRLQRRFRRLAGQGDSVSISQIQSMVELGANPFIPRIFQMFDLNKDGMITLDEFTKAIEMFGQLGSEEEQYKFAFRIYDINEDGLISSDELYSTLHGLVGQHYSDAQLEQIVTNTMAEFDMDGDNMLSLEEFKMLLTSTDLQSKFALSL</sequence>
<dbReference type="GO" id="GO:0005509">
    <property type="term" value="F:calcium ion binding"/>
    <property type="evidence" value="ECO:0007669"/>
    <property type="project" value="InterPro"/>
</dbReference>
<feature type="domain" description="EF-hand" evidence="4">
    <location>
        <begin position="47"/>
        <end position="82"/>
    </location>
</feature>
<keyword evidence="1" id="KW-0479">Metal-binding</keyword>
<name>A0A7R9V8B7_9CHLO</name>
<evidence type="ECO:0000256" key="3">
    <source>
        <dbReference type="ARBA" id="ARBA00022837"/>
    </source>
</evidence>
<dbReference type="PROSITE" id="PS00018">
    <property type="entry name" value="EF_HAND_1"/>
    <property type="match status" value="3"/>
</dbReference>
<keyword evidence="3" id="KW-0106">Calcium</keyword>
<proteinExistence type="predicted"/>
<feature type="domain" description="EF-hand" evidence="4">
    <location>
        <begin position="84"/>
        <end position="119"/>
    </location>
</feature>
<organism evidence="5">
    <name type="scientific">Chlamydomonas euryale</name>
    <dbReference type="NCBI Taxonomy" id="1486919"/>
    <lineage>
        <taxon>Eukaryota</taxon>
        <taxon>Viridiplantae</taxon>
        <taxon>Chlorophyta</taxon>
        <taxon>core chlorophytes</taxon>
        <taxon>Chlorophyceae</taxon>
        <taxon>CS clade</taxon>
        <taxon>Chlamydomonadales</taxon>
        <taxon>Chlamydomonadaceae</taxon>
        <taxon>Chlamydomonas</taxon>
    </lineage>
</organism>
<protein>
    <recommendedName>
        <fullName evidence="4">EF-hand domain-containing protein</fullName>
    </recommendedName>
</protein>
<dbReference type="PROSITE" id="PS50222">
    <property type="entry name" value="EF_HAND_2"/>
    <property type="match status" value="3"/>
</dbReference>
<reference evidence="5" key="1">
    <citation type="submission" date="2021-01" db="EMBL/GenBank/DDBJ databases">
        <authorList>
            <person name="Corre E."/>
            <person name="Pelletier E."/>
            <person name="Niang G."/>
            <person name="Scheremetjew M."/>
            <person name="Finn R."/>
            <person name="Kale V."/>
            <person name="Holt S."/>
            <person name="Cochrane G."/>
            <person name="Meng A."/>
            <person name="Brown T."/>
            <person name="Cohen L."/>
        </authorList>
    </citation>
    <scope>NUCLEOTIDE SEQUENCE</scope>
    <source>
        <strain evidence="5">CCMP219</strain>
    </source>
</reference>
<dbReference type="InterPro" id="IPR018247">
    <property type="entry name" value="EF_Hand_1_Ca_BS"/>
</dbReference>
<dbReference type="Pfam" id="PF00036">
    <property type="entry name" value="EF-hand_1"/>
    <property type="match status" value="1"/>
</dbReference>
<dbReference type="Pfam" id="PF13499">
    <property type="entry name" value="EF-hand_7"/>
    <property type="match status" value="1"/>
</dbReference>
<dbReference type="SMART" id="SM00054">
    <property type="entry name" value="EFh"/>
    <property type="match status" value="3"/>
</dbReference>
<evidence type="ECO:0000259" key="4">
    <source>
        <dbReference type="PROSITE" id="PS50222"/>
    </source>
</evidence>
<dbReference type="InterPro" id="IPR011992">
    <property type="entry name" value="EF-hand-dom_pair"/>
</dbReference>
<keyword evidence="2" id="KW-0677">Repeat</keyword>
<evidence type="ECO:0000256" key="1">
    <source>
        <dbReference type="ARBA" id="ARBA00022723"/>
    </source>
</evidence>
<dbReference type="SUPFAM" id="SSF47473">
    <property type="entry name" value="EF-hand"/>
    <property type="match status" value="1"/>
</dbReference>